<organism evidence="1 2">
    <name type="scientific">Rhodococcus opacus</name>
    <name type="common">Nocardia opaca</name>
    <dbReference type="NCBI Taxonomy" id="37919"/>
    <lineage>
        <taxon>Bacteria</taxon>
        <taxon>Bacillati</taxon>
        <taxon>Actinomycetota</taxon>
        <taxon>Actinomycetes</taxon>
        <taxon>Mycobacteriales</taxon>
        <taxon>Nocardiaceae</taxon>
        <taxon>Rhodococcus</taxon>
    </lineage>
</organism>
<dbReference type="Proteomes" id="UP000186108">
    <property type="component" value="Chromosome"/>
</dbReference>
<gene>
    <name evidence="1" type="ORF">R1CP_28160</name>
</gene>
<name>A0A1B1KCD8_RHOOP</name>
<dbReference type="PATRIC" id="fig|37919.13.peg.5890"/>
<reference evidence="1 2" key="1">
    <citation type="submission" date="2014-07" db="EMBL/GenBank/DDBJ databases">
        <authorList>
            <person name="Zhang J.E."/>
            <person name="Yang H."/>
            <person name="Guo J."/>
            <person name="Deng Z."/>
            <person name="Luo H."/>
            <person name="Luo M."/>
            <person name="Zhao B."/>
        </authorList>
    </citation>
    <scope>NUCLEOTIDE SEQUENCE [LARGE SCALE GENOMIC DNA]</scope>
    <source>
        <strain evidence="1 2">1CP</strain>
    </source>
</reference>
<evidence type="ECO:0000313" key="1">
    <source>
        <dbReference type="EMBL" id="ANS30267.1"/>
    </source>
</evidence>
<proteinExistence type="predicted"/>
<protein>
    <recommendedName>
        <fullName evidence="3">DUF2505 domain-containing protein</fullName>
    </recommendedName>
</protein>
<dbReference type="AlphaFoldDB" id="A0A1B1KCD8"/>
<accession>A0A1B1KCD8</accession>
<dbReference type="EMBL" id="CP009111">
    <property type="protein sequence ID" value="ANS30267.1"/>
    <property type="molecule type" value="Genomic_DNA"/>
</dbReference>
<evidence type="ECO:0000313" key="2">
    <source>
        <dbReference type="Proteomes" id="UP000186108"/>
    </source>
</evidence>
<dbReference type="InterPro" id="IPR019639">
    <property type="entry name" value="DUF2505"/>
</dbReference>
<sequence length="179" mass="18947">MLTSHTTANGSLRIVSRRIEHSSSYTFPVAQVHAGLITEQYWRDRLDRVGGPGATLDEVTTGPGTISVAMSQSIPAEHLPSIVSKVRSGDLVIKRTETWGTLDGDHAEGTFTAEVQGAPAVISGSQTLTAAGSGSKVQVEGKADVRIPLIGGKIESAIADEVLRLIEKEQGFTQQWLGA</sequence>
<dbReference type="Pfam" id="PF10698">
    <property type="entry name" value="DUF2505"/>
    <property type="match status" value="1"/>
</dbReference>
<evidence type="ECO:0008006" key="3">
    <source>
        <dbReference type="Google" id="ProtNLM"/>
    </source>
</evidence>